<keyword evidence="2" id="KW-1133">Transmembrane helix</keyword>
<dbReference type="AlphaFoldDB" id="W4R2E7"/>
<proteinExistence type="predicted"/>
<dbReference type="OrthoDB" id="2972769at2"/>
<evidence type="ECO:0000256" key="1">
    <source>
        <dbReference type="SAM" id="Coils"/>
    </source>
</evidence>
<accession>W4R2E7</accession>
<protein>
    <submittedName>
        <fullName evidence="3">Uncharacterized protein</fullName>
    </submittedName>
</protein>
<keyword evidence="4" id="KW-1185">Reference proteome</keyword>
<keyword evidence="1" id="KW-0175">Coiled coil</keyword>
<keyword evidence="2" id="KW-0812">Transmembrane</keyword>
<keyword evidence="2" id="KW-0472">Membrane</keyword>
<feature type="transmembrane region" description="Helical" evidence="2">
    <location>
        <begin position="5"/>
        <end position="22"/>
    </location>
</feature>
<dbReference type="RefSeq" id="WP_035668884.1">
    <property type="nucleotide sequence ID" value="NZ_BAUV01000133.1"/>
</dbReference>
<reference evidence="3 4" key="1">
    <citation type="journal article" date="2014" name="Genome Announc.">
        <title>Draft Genome Sequences of Three Alkaliphilic Bacillus Strains, Bacillus wakoensis JCM 9140T, Bacillus akibai JCM 9157T, and Bacillus hemicellulosilyticus JCM 9152T.</title>
        <authorList>
            <person name="Yuki M."/>
            <person name="Oshima K."/>
            <person name="Suda W."/>
            <person name="Oshida Y."/>
            <person name="Kitamura K."/>
            <person name="Iida T."/>
            <person name="Hattori M."/>
            <person name="Ohkuma M."/>
        </authorList>
    </citation>
    <scope>NUCLEOTIDE SEQUENCE [LARGE SCALE GENOMIC DNA]</scope>
    <source>
        <strain evidence="3 4">JCM 9157</strain>
    </source>
</reference>
<evidence type="ECO:0000256" key="2">
    <source>
        <dbReference type="SAM" id="Phobius"/>
    </source>
</evidence>
<sequence length="227" mass="26715">MKGKYISLFVVATILVLIATYYKEPVKSENIIQEDEAVSRVIDSEFRDFNIAYLNMEGENRKLKEEITNLHERNFDLEKLILNSDKLMETFAYPESTKIIYKEIKEKEYLLLYRDERGKHLAINSPGEWRYINFNYLVEHEGLNWTGHNGFYAGFIKDNDINKIIVKENEKVYDAEIIKLNDGTQLWYSIYEHDVKYSGEPDKMKIEALDIDGEVIWEESFNDNVGG</sequence>
<feature type="coiled-coil region" evidence="1">
    <location>
        <begin position="53"/>
        <end position="80"/>
    </location>
</feature>
<dbReference type="Proteomes" id="UP000018896">
    <property type="component" value="Unassembled WGS sequence"/>
</dbReference>
<gene>
    <name evidence="3" type="ORF">JCM9157_5046</name>
</gene>
<comment type="caution">
    <text evidence="3">The sequence shown here is derived from an EMBL/GenBank/DDBJ whole genome shotgun (WGS) entry which is preliminary data.</text>
</comment>
<dbReference type="eggNOG" id="ENOG50303VP">
    <property type="taxonomic scope" value="Bacteria"/>
</dbReference>
<name>W4R2E7_HALA3</name>
<evidence type="ECO:0000313" key="3">
    <source>
        <dbReference type="EMBL" id="GAE37724.1"/>
    </source>
</evidence>
<evidence type="ECO:0000313" key="4">
    <source>
        <dbReference type="Proteomes" id="UP000018896"/>
    </source>
</evidence>
<organism evidence="3 4">
    <name type="scientific">Halalkalibacter akibai (strain ATCC 43226 / DSM 21942 / CIP 109018 / JCM 9157 / 1139)</name>
    <name type="common">Bacillus akibai</name>
    <dbReference type="NCBI Taxonomy" id="1236973"/>
    <lineage>
        <taxon>Bacteria</taxon>
        <taxon>Bacillati</taxon>
        <taxon>Bacillota</taxon>
        <taxon>Bacilli</taxon>
        <taxon>Bacillales</taxon>
        <taxon>Bacillaceae</taxon>
        <taxon>Halalkalibacter</taxon>
    </lineage>
</organism>
<dbReference type="EMBL" id="BAUV01000133">
    <property type="protein sequence ID" value="GAE37724.1"/>
    <property type="molecule type" value="Genomic_DNA"/>
</dbReference>